<dbReference type="Proteomes" id="UP000245133">
    <property type="component" value="Unassembled WGS sequence"/>
</dbReference>
<proteinExistence type="predicted"/>
<keyword evidence="2" id="KW-1185">Reference proteome</keyword>
<gene>
    <name evidence="1" type="ORF">LPTSP4_29630</name>
</gene>
<dbReference type="OrthoDB" id="342797at2"/>
<accession>A0A2P2E3H5</accession>
<dbReference type="EMBL" id="BFBB01000008">
    <property type="protein sequence ID" value="GBF51427.1"/>
    <property type="molecule type" value="Genomic_DNA"/>
</dbReference>
<evidence type="ECO:0000313" key="2">
    <source>
        <dbReference type="Proteomes" id="UP000245133"/>
    </source>
</evidence>
<comment type="caution">
    <text evidence="1">The sequence shown here is derived from an EMBL/GenBank/DDBJ whole genome shotgun (WGS) entry which is preliminary data.</text>
</comment>
<dbReference type="AlphaFoldDB" id="A0A2P2E3H5"/>
<evidence type="ECO:0000313" key="1">
    <source>
        <dbReference type="EMBL" id="GBF51427.1"/>
    </source>
</evidence>
<organism evidence="1 2">
    <name type="scientific">Leptospira ryugenii</name>
    <dbReference type="NCBI Taxonomy" id="1917863"/>
    <lineage>
        <taxon>Bacteria</taxon>
        <taxon>Pseudomonadati</taxon>
        <taxon>Spirochaetota</taxon>
        <taxon>Spirochaetia</taxon>
        <taxon>Leptospirales</taxon>
        <taxon>Leptospiraceae</taxon>
        <taxon>Leptospira</taxon>
    </lineage>
</organism>
<sequence>MNEDIINLNVTIGSISKELLDVQKSLEAYREKQANQEAVDDAAITFVEKAELVIEKAERGELVLTEDQVRRIKSNLGKILQKLKKTKSSD</sequence>
<dbReference type="RefSeq" id="WP_108977765.1">
    <property type="nucleotide sequence ID" value="NZ_BFBB01000008.1"/>
</dbReference>
<protein>
    <submittedName>
        <fullName evidence="1">Uncharacterized protein</fullName>
    </submittedName>
</protein>
<reference evidence="1 2" key="1">
    <citation type="submission" date="2018-02" db="EMBL/GenBank/DDBJ databases">
        <title>Novel Leptospira species isolated from soil and water in Japan.</title>
        <authorList>
            <person name="Nakao R."/>
            <person name="Masuzawa T."/>
        </authorList>
    </citation>
    <scope>NUCLEOTIDE SEQUENCE [LARGE SCALE GENOMIC DNA]</scope>
    <source>
        <strain evidence="1 2">YH101</strain>
    </source>
</reference>
<name>A0A2P2E3H5_9LEPT</name>